<accession>A0A6P1SU27</accession>
<dbReference type="EMBL" id="CP046620">
    <property type="protein sequence ID" value="QHQ34204.1"/>
    <property type="molecule type" value="Genomic_DNA"/>
</dbReference>
<protein>
    <submittedName>
        <fullName evidence="2">Uncharacterized protein</fullName>
    </submittedName>
</protein>
<name>A0A6P1SU27_9RHOB</name>
<keyword evidence="3" id="KW-1185">Reference proteome</keyword>
<organism evidence="2 3">
    <name type="scientific">Algicella marina</name>
    <dbReference type="NCBI Taxonomy" id="2683284"/>
    <lineage>
        <taxon>Bacteria</taxon>
        <taxon>Pseudomonadati</taxon>
        <taxon>Pseudomonadota</taxon>
        <taxon>Alphaproteobacteria</taxon>
        <taxon>Rhodobacterales</taxon>
        <taxon>Paracoccaceae</taxon>
        <taxon>Algicella</taxon>
    </lineage>
</organism>
<dbReference type="RefSeq" id="WP_161860775.1">
    <property type="nucleotide sequence ID" value="NZ_CP046620.1"/>
</dbReference>
<keyword evidence="1" id="KW-0732">Signal</keyword>
<evidence type="ECO:0000256" key="1">
    <source>
        <dbReference type="SAM" id="SignalP"/>
    </source>
</evidence>
<reference evidence="2 3" key="1">
    <citation type="submission" date="2019-12" db="EMBL/GenBank/DDBJ databases">
        <title>Complete genome sequence of Algicella marina strain 9Alg 56(T) isolated from the red alga Tichocarpus crinitus.</title>
        <authorList>
            <person name="Kim S.-G."/>
            <person name="Nedashkovskaya O.I."/>
        </authorList>
    </citation>
    <scope>NUCLEOTIDE SEQUENCE [LARGE SCALE GENOMIC DNA]</scope>
    <source>
        <strain evidence="2 3">9Alg 56</strain>
    </source>
</reference>
<dbReference type="KEGG" id="amaq:GO499_02865"/>
<feature type="chain" id="PRO_5026650406" evidence="1">
    <location>
        <begin position="23"/>
        <end position="727"/>
    </location>
</feature>
<feature type="signal peptide" evidence="1">
    <location>
        <begin position="1"/>
        <end position="22"/>
    </location>
</feature>
<proteinExistence type="predicted"/>
<dbReference type="AlphaFoldDB" id="A0A6P1SU27"/>
<evidence type="ECO:0000313" key="3">
    <source>
        <dbReference type="Proteomes" id="UP000464495"/>
    </source>
</evidence>
<gene>
    <name evidence="2" type="ORF">GO499_02865</name>
</gene>
<sequence length="727" mass="76183">MRAFKWLLWVGMLVAGTDAALAQQGRPGERWSFADTEFFQDYAWNLGRLTGSFSEIAVFCEGGQPFVLFDDGQVYQGDTRQGRLSISVDGRDFSRVAEFIPHGHVSFWKVDPGAGLLDALMAGSTVTVVSDNRGDAFSFSLRGSSAAISQAVRACGGQAVASAGGQGGGGELSPDLLAARIREVCRGPSTLEQGAIASGDIDRDGRADYLLDWSKVDCADRSVGRGGGFCGMQMCSVDVYASSVWTPSRYPQGILTVSYELAGPGDDFALQTTSSGGGCPFAQVCHAVWRWNGAELVPTVVDAPVESTASQPEPSPVPVPAPMAEAPPAAAPVQGEGIQYQGAGPDYGQQLAQAGIVPGQWSSLVPEGAMGAVFSLYVDLTGLSLTLGCAPTLPGLTVTAAAPMLTGLNPDFGPEDDVFLRLRGEDFRLPFHETLTTGGDPGRMTARWDGQVRLLALLNAGADVDVMIAPDGDYGAAIPVGRVPGSANNPGYAHVLAECGDGPTPAGAVQSFPNGEDMVFEGAWMLRPRTEHFLVPVSRSIDERNGMSFGLHCGVDGGPMGHLNPMLVTEGALYPVQLRIGEQLFSLPGFGEKGSVVFGLTDRFMAALDPGQPVIWLQNGRAENTFRTEGLPRAKAFALGDCTGGGNAGAGAPVTEGDDADATLVAAFEANGCVMTEAQLLEFYNGAGLGLMGANNAVIAVSERPDVEVISREPFTYRFFGSPYCGY</sequence>
<dbReference type="Proteomes" id="UP000464495">
    <property type="component" value="Chromosome"/>
</dbReference>
<evidence type="ECO:0000313" key="2">
    <source>
        <dbReference type="EMBL" id="QHQ34204.1"/>
    </source>
</evidence>